<feature type="transmembrane region" description="Helical" evidence="2">
    <location>
        <begin position="40"/>
        <end position="62"/>
    </location>
</feature>
<feature type="region of interest" description="Disordered" evidence="1">
    <location>
        <begin position="235"/>
        <end position="320"/>
    </location>
</feature>
<organism evidence="3 4">
    <name type="scientific">Pleodorina starrii</name>
    <dbReference type="NCBI Taxonomy" id="330485"/>
    <lineage>
        <taxon>Eukaryota</taxon>
        <taxon>Viridiplantae</taxon>
        <taxon>Chlorophyta</taxon>
        <taxon>core chlorophytes</taxon>
        <taxon>Chlorophyceae</taxon>
        <taxon>CS clade</taxon>
        <taxon>Chlamydomonadales</taxon>
        <taxon>Volvocaceae</taxon>
        <taxon>Pleodorina</taxon>
    </lineage>
</organism>
<evidence type="ECO:0000313" key="4">
    <source>
        <dbReference type="Proteomes" id="UP001165080"/>
    </source>
</evidence>
<name>A0A9W6F8F8_9CHLO</name>
<feature type="compositionally biased region" description="Pro residues" evidence="1">
    <location>
        <begin position="239"/>
        <end position="280"/>
    </location>
</feature>
<keyword evidence="2" id="KW-0812">Transmembrane</keyword>
<proteinExistence type="predicted"/>
<reference evidence="3 4" key="1">
    <citation type="journal article" date="2023" name="Commun. Biol.">
        <title>Reorganization of the ancestral sex-determining regions during the evolution of trioecy in Pleodorina starrii.</title>
        <authorList>
            <person name="Takahashi K."/>
            <person name="Suzuki S."/>
            <person name="Kawai-Toyooka H."/>
            <person name="Yamamoto K."/>
            <person name="Hamaji T."/>
            <person name="Ootsuki R."/>
            <person name="Yamaguchi H."/>
            <person name="Kawachi M."/>
            <person name="Higashiyama T."/>
            <person name="Nozaki H."/>
        </authorList>
    </citation>
    <scope>NUCLEOTIDE SEQUENCE [LARGE SCALE GENOMIC DNA]</scope>
    <source>
        <strain evidence="3 4">NIES-4479</strain>
    </source>
</reference>
<sequence length="320" mass="33181">MWEQRNSLYAPPADEEKFPLTRRARTPWQRLKSWVRERPLLSALIAIIVVGGIVAVIAGPVASSQRKDREQNNQISVQGIDFRMTFEAQDAAQVCSNFTDANFLSGYAATLRTSIASILSLQLSQVALDSVQCGSKNYYLSSSGNRRLFQIAPADSGVSIVVAFRLLSSGSSSGDSSSSPLSGNSNGSDEKLPQPAAAASQLQSSSLVLQQAVSQALGLPSSNVVLVSVVTGQQGAATAPPPAPPASLSPLPGLPPVPSPPTEVMSPPPVVEHGSPPPLLPNVVVPGIYSSSPPPSPAPVYGLNASPPPPPPPPAYGASN</sequence>
<feature type="compositionally biased region" description="Low complexity" evidence="1">
    <location>
        <begin position="281"/>
        <end position="291"/>
    </location>
</feature>
<keyword evidence="2" id="KW-1133">Transmembrane helix</keyword>
<evidence type="ECO:0000256" key="2">
    <source>
        <dbReference type="SAM" id="Phobius"/>
    </source>
</evidence>
<evidence type="ECO:0000313" key="3">
    <source>
        <dbReference type="EMBL" id="GLC60178.1"/>
    </source>
</evidence>
<evidence type="ECO:0000256" key="1">
    <source>
        <dbReference type="SAM" id="MobiDB-lite"/>
    </source>
</evidence>
<keyword evidence="2" id="KW-0472">Membrane</keyword>
<dbReference type="Proteomes" id="UP001165080">
    <property type="component" value="Unassembled WGS sequence"/>
</dbReference>
<protein>
    <submittedName>
        <fullName evidence="3">Uncharacterized protein</fullName>
    </submittedName>
</protein>
<dbReference type="AlphaFoldDB" id="A0A9W6F8F8"/>
<dbReference type="EMBL" id="BRXU01000032">
    <property type="protein sequence ID" value="GLC60178.1"/>
    <property type="molecule type" value="Genomic_DNA"/>
</dbReference>
<keyword evidence="4" id="KW-1185">Reference proteome</keyword>
<gene>
    <name evidence="3" type="primary">PLEST009198</name>
    <name evidence="3" type="ORF">PLESTB_001582200</name>
</gene>
<accession>A0A9W6F8F8</accession>
<comment type="caution">
    <text evidence="3">The sequence shown here is derived from an EMBL/GenBank/DDBJ whole genome shotgun (WGS) entry which is preliminary data.</text>
</comment>
<feature type="compositionally biased region" description="Pro residues" evidence="1">
    <location>
        <begin position="306"/>
        <end position="320"/>
    </location>
</feature>
<feature type="region of interest" description="Disordered" evidence="1">
    <location>
        <begin position="170"/>
        <end position="199"/>
    </location>
</feature>